<dbReference type="AlphaFoldDB" id="A0A7S9QDY8"/>
<dbReference type="Gene3D" id="1.10.10.60">
    <property type="entry name" value="Homeodomain-like"/>
    <property type="match status" value="1"/>
</dbReference>
<organism evidence="1 2">
    <name type="scientific">Pontivivens ytuae</name>
    <dbReference type="NCBI Taxonomy" id="2789856"/>
    <lineage>
        <taxon>Bacteria</taxon>
        <taxon>Pseudomonadati</taxon>
        <taxon>Pseudomonadota</taxon>
        <taxon>Alphaproteobacteria</taxon>
        <taxon>Rhodobacterales</taxon>
        <taxon>Paracoccaceae</taxon>
        <taxon>Pontivivens</taxon>
    </lineage>
</organism>
<gene>
    <name evidence="1" type="ORF">I0K15_02465</name>
</gene>
<dbReference type="Pfam" id="PF13384">
    <property type="entry name" value="HTH_23"/>
    <property type="match status" value="1"/>
</dbReference>
<dbReference type="KEGG" id="poz:I0K15_02465"/>
<proteinExistence type="predicted"/>
<dbReference type="Proteomes" id="UP000594800">
    <property type="component" value="Chromosome"/>
</dbReference>
<reference evidence="1 2" key="1">
    <citation type="submission" date="2020-11" db="EMBL/GenBank/DDBJ databases">
        <title>Description of Pontivivens ytuae sp. nov. isolated from deep sea sediment of Mariana Trench.</title>
        <authorList>
            <person name="Wang Z."/>
            <person name="Sun Q.-L."/>
            <person name="Xu X.-D."/>
            <person name="Tang Y.-Z."/>
            <person name="Zhang J."/>
        </authorList>
    </citation>
    <scope>NUCLEOTIDE SEQUENCE [LARGE SCALE GENOMIC DNA]</scope>
    <source>
        <strain evidence="1 2">MT2928</strain>
    </source>
</reference>
<dbReference type="RefSeq" id="WP_196103875.1">
    <property type="nucleotide sequence ID" value="NZ_CP064942.1"/>
</dbReference>
<evidence type="ECO:0000313" key="2">
    <source>
        <dbReference type="Proteomes" id="UP000594800"/>
    </source>
</evidence>
<keyword evidence="2" id="KW-1185">Reference proteome</keyword>
<dbReference type="EMBL" id="CP064942">
    <property type="protein sequence ID" value="QPH54666.1"/>
    <property type="molecule type" value="Genomic_DNA"/>
</dbReference>
<sequence>MIDLETVLEAHRLIAQDGVSLAEAARRLDVSRATLGRAIRRVE</sequence>
<evidence type="ECO:0000313" key="1">
    <source>
        <dbReference type="EMBL" id="QPH54666.1"/>
    </source>
</evidence>
<protein>
    <submittedName>
        <fullName evidence="1">Helix-turn-helix domain-containing protein</fullName>
    </submittedName>
</protein>
<name>A0A7S9QDY8_9RHOB</name>
<accession>A0A7S9QDY8</accession>